<keyword evidence="4 5" id="KW-0472">Membrane</keyword>
<accession>A0A0C2I1T3</accession>
<feature type="transmembrane region" description="Helical" evidence="5">
    <location>
        <begin position="255"/>
        <end position="280"/>
    </location>
</feature>
<organism evidence="7 8">
    <name type="scientific">Pseudomonas batumici</name>
    <dbReference type="NCBI Taxonomy" id="226910"/>
    <lineage>
        <taxon>Bacteria</taxon>
        <taxon>Pseudomonadati</taxon>
        <taxon>Pseudomonadota</taxon>
        <taxon>Gammaproteobacteria</taxon>
        <taxon>Pseudomonadales</taxon>
        <taxon>Pseudomonadaceae</taxon>
        <taxon>Pseudomonas</taxon>
    </lineage>
</organism>
<evidence type="ECO:0000256" key="1">
    <source>
        <dbReference type="ARBA" id="ARBA00004651"/>
    </source>
</evidence>
<feature type="transmembrane region" description="Helical" evidence="5">
    <location>
        <begin position="160"/>
        <end position="183"/>
    </location>
</feature>
<feature type="domain" description="ABC transmembrane type-1" evidence="6">
    <location>
        <begin position="358"/>
        <end position="553"/>
    </location>
</feature>
<evidence type="ECO:0000313" key="7">
    <source>
        <dbReference type="EMBL" id="KIH80900.1"/>
    </source>
</evidence>
<dbReference type="PANTHER" id="PTHR43496">
    <property type="entry name" value="PROTEIN LPLB"/>
    <property type="match status" value="1"/>
</dbReference>
<dbReference type="GO" id="GO:0055085">
    <property type="term" value="P:transmembrane transport"/>
    <property type="evidence" value="ECO:0007669"/>
    <property type="project" value="InterPro"/>
</dbReference>
<evidence type="ECO:0000256" key="5">
    <source>
        <dbReference type="RuleBase" id="RU363032"/>
    </source>
</evidence>
<dbReference type="InterPro" id="IPR017664">
    <property type="entry name" value="AminoethylPonate_ABC_perm-1"/>
</dbReference>
<evidence type="ECO:0000313" key="8">
    <source>
        <dbReference type="Proteomes" id="UP000031535"/>
    </source>
</evidence>
<keyword evidence="2 5" id="KW-0812">Transmembrane</keyword>
<comment type="similarity">
    <text evidence="5">Belongs to the binding-protein-dependent transport system permease family.</text>
</comment>
<feature type="transmembrane region" description="Helical" evidence="5">
    <location>
        <begin position="119"/>
        <end position="140"/>
    </location>
</feature>
<dbReference type="STRING" id="226910.UCMB321_5198"/>
<feature type="transmembrane region" description="Helical" evidence="5">
    <location>
        <begin position="493"/>
        <end position="512"/>
    </location>
</feature>
<dbReference type="PROSITE" id="PS50928">
    <property type="entry name" value="ABC_TM1"/>
    <property type="match status" value="2"/>
</dbReference>
<dbReference type="PANTHER" id="PTHR43496:SF1">
    <property type="entry name" value="POLYGALACTURONAN_RHAMNOGALACTURONAN TRANSPORT SYSTEM PERMEASE PROTEIN YTEP"/>
    <property type="match status" value="1"/>
</dbReference>
<proteinExistence type="inferred from homology"/>
<comment type="caution">
    <text evidence="7">The sequence shown here is derived from an EMBL/GenBank/DDBJ whole genome shotgun (WGS) entry which is preliminary data.</text>
</comment>
<reference evidence="7 8" key="1">
    <citation type="submission" date="2015-01" db="EMBL/GenBank/DDBJ databases">
        <title>Complete genome of Pseudomonas batumici UCM B-321 producer of the batumin antibiotic with strong antistaphilococcal and potential anticancer activity.</title>
        <authorList>
            <person name="Klochko V.V."/>
            <person name="Zelena L.B."/>
            <person name="Elena K.A."/>
            <person name="Reva O.N."/>
        </authorList>
    </citation>
    <scope>NUCLEOTIDE SEQUENCE [LARGE SCALE GENOMIC DNA]</scope>
    <source>
        <strain evidence="7 8">UCM B-321</strain>
    </source>
</reference>
<evidence type="ECO:0000256" key="4">
    <source>
        <dbReference type="ARBA" id="ARBA00023136"/>
    </source>
</evidence>
<dbReference type="InterPro" id="IPR000515">
    <property type="entry name" value="MetI-like"/>
</dbReference>
<dbReference type="InterPro" id="IPR035906">
    <property type="entry name" value="MetI-like_sf"/>
</dbReference>
<feature type="transmembrane region" description="Helical" evidence="5">
    <location>
        <begin position="428"/>
        <end position="447"/>
    </location>
</feature>
<evidence type="ECO:0000259" key="6">
    <source>
        <dbReference type="PROSITE" id="PS50928"/>
    </source>
</evidence>
<sequence length="574" mass="62226">MAVEISLPLSRQSTLKPVRVGLGDRLFVVGGKLLWLCLLGVAVLLPLLAIFWRGFSSEAGQGGGWLAAQELVSSDNFHWLLGNSLKVSLSVAAIVVPLAYLFAYALQRTLIPAKPLWRALSLLPLMAPSMLPGIALVYLFGNQGLLRGLLSENIYGFWGMVLGEVIYTFPHALMILISALSLADARLFDAASSMGAGPWKAFRSITWPASRQALFAAFCLVFTLTITDFGVPVVVGGDYQVLALEAYKAVVGQQQFGRGALIGMILLLPALFSFAVDAWLRRRHGEAMSGRAQVFKPVRSWRRDACYLAFVLLVCAGLLLVFGMAVYSSLVKFWPYNLSLSFSHYAFNATTGSGWLAYRNSLTLALCTALIGSGLIFTGAYLMEKTRGQRGLNLALRILGFVPMAVPGLVLGLGYVFFFNLNGNPLHVFYGTTTLLVVCTIAHYLTTAQMTATTALRQLDNEFEAAALSLKAPLYRHYLRVTLPICLPALLDIVRYLFVSAMTTVSAAIFLYSPDTILAAVAVLNMDDAGNVGGAAAMSTLILFTSIAVSLLLAWASRGVLRRSQAWRQTVPGH</sequence>
<dbReference type="PATRIC" id="fig|226910.6.peg.5187"/>
<dbReference type="NCBIfam" id="TIGR03262">
    <property type="entry name" value="PhnU2"/>
    <property type="match status" value="1"/>
</dbReference>
<dbReference type="GO" id="GO:0005886">
    <property type="term" value="C:plasma membrane"/>
    <property type="evidence" value="ECO:0007669"/>
    <property type="project" value="UniProtKB-SubCell"/>
</dbReference>
<feature type="transmembrane region" description="Helical" evidence="5">
    <location>
        <begin position="33"/>
        <end position="52"/>
    </location>
</feature>
<protein>
    <submittedName>
        <fullName evidence="7">Ferric iron ABC transporter, permease protein</fullName>
    </submittedName>
</protein>
<feature type="domain" description="ABC transmembrane type-1" evidence="6">
    <location>
        <begin position="81"/>
        <end position="277"/>
    </location>
</feature>
<dbReference type="CDD" id="cd06261">
    <property type="entry name" value="TM_PBP2"/>
    <property type="match status" value="1"/>
</dbReference>
<feature type="transmembrane region" description="Helical" evidence="5">
    <location>
        <begin position="213"/>
        <end position="235"/>
    </location>
</feature>
<dbReference type="Proteomes" id="UP000031535">
    <property type="component" value="Unassembled WGS sequence"/>
</dbReference>
<feature type="transmembrane region" description="Helical" evidence="5">
    <location>
        <begin position="532"/>
        <end position="555"/>
    </location>
</feature>
<feature type="transmembrane region" description="Helical" evidence="5">
    <location>
        <begin position="305"/>
        <end position="330"/>
    </location>
</feature>
<keyword evidence="5" id="KW-0813">Transport</keyword>
<dbReference type="SUPFAM" id="SSF161098">
    <property type="entry name" value="MetI-like"/>
    <property type="match status" value="2"/>
</dbReference>
<comment type="subcellular location">
    <subcellularLocation>
        <location evidence="1 5">Cell membrane</location>
        <topology evidence="1 5">Multi-pass membrane protein</topology>
    </subcellularLocation>
</comment>
<evidence type="ECO:0000256" key="3">
    <source>
        <dbReference type="ARBA" id="ARBA00022989"/>
    </source>
</evidence>
<dbReference type="EMBL" id="JXDG01000068">
    <property type="protein sequence ID" value="KIH80900.1"/>
    <property type="molecule type" value="Genomic_DNA"/>
</dbReference>
<feature type="transmembrane region" description="Helical" evidence="5">
    <location>
        <begin position="87"/>
        <end position="107"/>
    </location>
</feature>
<gene>
    <name evidence="7" type="ORF">UCMB321_5198</name>
</gene>
<dbReference type="OrthoDB" id="7056428at2"/>
<evidence type="ECO:0000256" key="2">
    <source>
        <dbReference type="ARBA" id="ARBA00022692"/>
    </source>
</evidence>
<keyword evidence="8" id="KW-1185">Reference proteome</keyword>
<dbReference type="Pfam" id="PF00528">
    <property type="entry name" value="BPD_transp_1"/>
    <property type="match status" value="2"/>
</dbReference>
<feature type="transmembrane region" description="Helical" evidence="5">
    <location>
        <begin position="362"/>
        <end position="382"/>
    </location>
</feature>
<keyword evidence="3 5" id="KW-1133">Transmembrane helix</keyword>
<dbReference type="RefSeq" id="WP_040071539.1">
    <property type="nucleotide sequence ID" value="NZ_JXDG01000068.1"/>
</dbReference>
<dbReference type="AlphaFoldDB" id="A0A0C2I1T3"/>
<name>A0A0C2I1T3_9PSED</name>
<feature type="transmembrane region" description="Helical" evidence="5">
    <location>
        <begin position="394"/>
        <end position="416"/>
    </location>
</feature>
<dbReference type="Gene3D" id="1.10.3720.10">
    <property type="entry name" value="MetI-like"/>
    <property type="match status" value="2"/>
</dbReference>